<name>A0A2K1JL72_PHYPA</name>
<feature type="transmembrane region" description="Helical" evidence="10">
    <location>
        <begin position="369"/>
        <end position="388"/>
    </location>
</feature>
<evidence type="ECO:0000256" key="5">
    <source>
        <dbReference type="ARBA" id="ARBA00022692"/>
    </source>
</evidence>
<evidence type="ECO:0000256" key="9">
    <source>
        <dbReference type="ARBA" id="ARBA00023136"/>
    </source>
</evidence>
<dbReference type="GeneID" id="112290520"/>
<organism evidence="11">
    <name type="scientific">Physcomitrium patens</name>
    <name type="common">Spreading-leaved earth moss</name>
    <name type="synonym">Physcomitrella patens</name>
    <dbReference type="NCBI Taxonomy" id="3218"/>
    <lineage>
        <taxon>Eukaryota</taxon>
        <taxon>Viridiplantae</taxon>
        <taxon>Streptophyta</taxon>
        <taxon>Embryophyta</taxon>
        <taxon>Bryophyta</taxon>
        <taxon>Bryophytina</taxon>
        <taxon>Bryopsida</taxon>
        <taxon>Funariidae</taxon>
        <taxon>Funariales</taxon>
        <taxon>Funariaceae</taxon>
        <taxon>Physcomitrium</taxon>
    </lineage>
</organism>
<feature type="transmembrane region" description="Helical" evidence="10">
    <location>
        <begin position="436"/>
        <end position="456"/>
    </location>
</feature>
<comment type="similarity">
    <text evidence="2">Belongs to the polyprenol kinase family.</text>
</comment>
<feature type="transmembrane region" description="Helical" evidence="10">
    <location>
        <begin position="213"/>
        <end position="232"/>
    </location>
</feature>
<sequence>MGYRVFALPLWQEAVVVMLVVIRVAVAIRGEVGVALVVLAACAWAVEICSENGAKLRRMRFRPTQASGILLGSLTPPLLMASRFGEVMGGQVGGLERGRWEFWSSIACSSALLILLMWSMVRRRERKHQIVQQKNGCSLKQDEMKALNSRVWGTQKSGAAIVFSLLAVMLLLRLGFAIGVWGVIWSFVSAAGSVFLFHYFLQAFPSCMSAGETMLVAHGLALCILNPLLQVFLNKVWHQLVPVENFGPVLPIVHVVVLGMLLVPVVYKCLLNVFSMDALGNSAKREPISESFPRTSLFCFTVLVMVIWVAPAWLRLVAGIEQHPVLWILLYLMDQPVQRLGLCVYWVFVIGLFSFLLHRMTVKEQMERIMIRKGFHIMAVVMFVPAVALQADFLRISFALALGVFILVEAIRVWRIPPLGEKIHIFLKSFTDSRDSDILIISHFSLLLGCAVPVWLSTTTSKDRQLAAYAGILSLGIGDTVASVVGFNFGSMQLNRWSKKTWEGTIAGILSLIVASALLSYVPPTFSWASQIGSIAIAATGAGLVEAFTSQLDNAFVPLIYYSLLSL</sequence>
<keyword evidence="6" id="KW-0418">Kinase</keyword>
<protein>
    <recommendedName>
        <fullName evidence="3">dolichol kinase</fullName>
        <ecNumber evidence="3">2.7.1.108</ecNumber>
    </recommendedName>
</protein>
<reference evidence="11 13" key="2">
    <citation type="journal article" date="2018" name="Plant J.">
        <title>The Physcomitrella patens chromosome-scale assembly reveals moss genome structure and evolution.</title>
        <authorList>
            <person name="Lang D."/>
            <person name="Ullrich K.K."/>
            <person name="Murat F."/>
            <person name="Fuchs J."/>
            <person name="Jenkins J."/>
            <person name="Haas F.B."/>
            <person name="Piednoel M."/>
            <person name="Gundlach H."/>
            <person name="Van Bel M."/>
            <person name="Meyberg R."/>
            <person name="Vives C."/>
            <person name="Morata J."/>
            <person name="Symeonidi A."/>
            <person name="Hiss M."/>
            <person name="Muchero W."/>
            <person name="Kamisugi Y."/>
            <person name="Saleh O."/>
            <person name="Blanc G."/>
            <person name="Decker E.L."/>
            <person name="van Gessel N."/>
            <person name="Grimwood J."/>
            <person name="Hayes R.D."/>
            <person name="Graham S.W."/>
            <person name="Gunter L.E."/>
            <person name="McDaniel S.F."/>
            <person name="Hoernstein S.N.W."/>
            <person name="Larsson A."/>
            <person name="Li F.W."/>
            <person name="Perroud P.F."/>
            <person name="Phillips J."/>
            <person name="Ranjan P."/>
            <person name="Rokshar D.S."/>
            <person name="Rothfels C.J."/>
            <person name="Schneider L."/>
            <person name="Shu S."/>
            <person name="Stevenson D.W."/>
            <person name="Thummler F."/>
            <person name="Tillich M."/>
            <person name="Villarreal Aguilar J.C."/>
            <person name="Widiez T."/>
            <person name="Wong G.K."/>
            <person name="Wymore A."/>
            <person name="Zhang Y."/>
            <person name="Zimmer A.D."/>
            <person name="Quatrano R.S."/>
            <person name="Mayer K.F.X."/>
            <person name="Goodstein D."/>
            <person name="Casacuberta J.M."/>
            <person name="Vandepoele K."/>
            <person name="Reski R."/>
            <person name="Cuming A.C."/>
            <person name="Tuskan G.A."/>
            <person name="Maumus F."/>
            <person name="Salse J."/>
            <person name="Schmutz J."/>
            <person name="Rensing S.A."/>
        </authorList>
    </citation>
    <scope>NUCLEOTIDE SEQUENCE [LARGE SCALE GENOMIC DNA]</scope>
    <source>
        <strain evidence="12 13">cv. Gransden 2004</strain>
    </source>
</reference>
<evidence type="ECO:0000313" key="13">
    <source>
        <dbReference type="Proteomes" id="UP000006727"/>
    </source>
</evidence>
<keyword evidence="13" id="KW-1185">Reference proteome</keyword>
<keyword evidence="7" id="KW-0256">Endoplasmic reticulum</keyword>
<feature type="transmembrane region" description="Helical" evidence="10">
    <location>
        <begin position="502"/>
        <end position="522"/>
    </location>
</feature>
<accession>A0A2K1JL72</accession>
<keyword evidence="9 10" id="KW-0472">Membrane</keyword>
<evidence type="ECO:0000256" key="7">
    <source>
        <dbReference type="ARBA" id="ARBA00022824"/>
    </source>
</evidence>
<evidence type="ECO:0000256" key="4">
    <source>
        <dbReference type="ARBA" id="ARBA00022679"/>
    </source>
</evidence>
<dbReference type="GO" id="GO:0043048">
    <property type="term" value="P:dolichyl monophosphate biosynthetic process"/>
    <property type="evidence" value="ECO:0000318"/>
    <property type="project" value="GO_Central"/>
</dbReference>
<evidence type="ECO:0000256" key="10">
    <source>
        <dbReference type="SAM" id="Phobius"/>
    </source>
</evidence>
<dbReference type="Proteomes" id="UP000006727">
    <property type="component" value="Chromosome 13"/>
</dbReference>
<feature type="transmembrane region" description="Helical" evidence="10">
    <location>
        <begin position="66"/>
        <end position="82"/>
    </location>
</feature>
<dbReference type="RefSeq" id="XP_024392631.1">
    <property type="nucleotide sequence ID" value="XM_024536863.2"/>
</dbReference>
<dbReference type="InterPro" id="IPR032974">
    <property type="entry name" value="Polypren_kinase"/>
</dbReference>
<keyword evidence="8 10" id="KW-1133">Transmembrane helix</keyword>
<feature type="transmembrane region" description="Helical" evidence="10">
    <location>
        <begin position="182"/>
        <end position="201"/>
    </location>
</feature>
<reference evidence="11 13" key="1">
    <citation type="journal article" date="2008" name="Science">
        <title>The Physcomitrella genome reveals evolutionary insights into the conquest of land by plants.</title>
        <authorList>
            <person name="Rensing S."/>
            <person name="Lang D."/>
            <person name="Zimmer A."/>
            <person name="Terry A."/>
            <person name="Salamov A."/>
            <person name="Shapiro H."/>
            <person name="Nishiyama T."/>
            <person name="Perroud P.-F."/>
            <person name="Lindquist E."/>
            <person name="Kamisugi Y."/>
            <person name="Tanahashi T."/>
            <person name="Sakakibara K."/>
            <person name="Fujita T."/>
            <person name="Oishi K."/>
            <person name="Shin-I T."/>
            <person name="Kuroki Y."/>
            <person name="Toyoda A."/>
            <person name="Suzuki Y."/>
            <person name="Hashimoto A."/>
            <person name="Yamaguchi K."/>
            <person name="Sugano A."/>
            <person name="Kohara Y."/>
            <person name="Fujiyama A."/>
            <person name="Anterola A."/>
            <person name="Aoki S."/>
            <person name="Ashton N."/>
            <person name="Barbazuk W.B."/>
            <person name="Barker E."/>
            <person name="Bennetzen J."/>
            <person name="Bezanilla M."/>
            <person name="Blankenship R."/>
            <person name="Cho S.H."/>
            <person name="Dutcher S."/>
            <person name="Estelle M."/>
            <person name="Fawcett J.A."/>
            <person name="Gundlach H."/>
            <person name="Hanada K."/>
            <person name="Heyl A."/>
            <person name="Hicks K.A."/>
            <person name="Hugh J."/>
            <person name="Lohr M."/>
            <person name="Mayer K."/>
            <person name="Melkozernov A."/>
            <person name="Murata T."/>
            <person name="Nelson D."/>
            <person name="Pils B."/>
            <person name="Prigge M."/>
            <person name="Reiss B."/>
            <person name="Renner T."/>
            <person name="Rombauts S."/>
            <person name="Rushton P."/>
            <person name="Sanderfoot A."/>
            <person name="Schween G."/>
            <person name="Shiu S.-H."/>
            <person name="Stueber K."/>
            <person name="Theodoulou F.L."/>
            <person name="Tu H."/>
            <person name="Van de Peer Y."/>
            <person name="Verrier P.J."/>
            <person name="Waters E."/>
            <person name="Wood A."/>
            <person name="Yang L."/>
            <person name="Cove D."/>
            <person name="Cuming A."/>
            <person name="Hasebe M."/>
            <person name="Lucas S."/>
            <person name="Mishler D.B."/>
            <person name="Reski R."/>
            <person name="Grigoriev I."/>
            <person name="Quatrano R.S."/>
            <person name="Boore J.L."/>
        </authorList>
    </citation>
    <scope>NUCLEOTIDE SEQUENCE [LARGE SCALE GENOMIC DNA]</scope>
    <source>
        <strain evidence="12 13">cv. Gransden 2004</strain>
    </source>
</reference>
<evidence type="ECO:0000256" key="3">
    <source>
        <dbReference type="ARBA" id="ARBA00012132"/>
    </source>
</evidence>
<evidence type="ECO:0000256" key="2">
    <source>
        <dbReference type="ARBA" id="ARBA00010794"/>
    </source>
</evidence>
<evidence type="ECO:0000256" key="8">
    <source>
        <dbReference type="ARBA" id="ARBA00022989"/>
    </source>
</evidence>
<dbReference type="STRING" id="3218.A0A2K1JL72"/>
<dbReference type="AlphaFoldDB" id="A0A2K1JL72"/>
<comment type="subcellular location">
    <subcellularLocation>
        <location evidence="1">Endoplasmic reticulum membrane</location>
        <topology evidence="1">Multi-pass membrane protein</topology>
    </subcellularLocation>
</comment>
<evidence type="ECO:0000313" key="11">
    <source>
        <dbReference type="EMBL" id="PNR42285.1"/>
    </source>
</evidence>
<keyword evidence="4" id="KW-0808">Transferase</keyword>
<dbReference type="PANTHER" id="PTHR13205">
    <property type="entry name" value="TRANSMEMBRANE PROTEIN 15-RELATED"/>
    <property type="match status" value="1"/>
</dbReference>
<dbReference type="EnsemblPlants" id="Pp3c13_8200V3.2">
    <property type="protein sequence ID" value="PAC:32932262.CDS.1"/>
    <property type="gene ID" value="Pp3c13_8200"/>
</dbReference>
<dbReference type="EnsemblPlants" id="Pp3c13_8200V3.1">
    <property type="protein sequence ID" value="PAC:32932261.CDS.1"/>
    <property type="gene ID" value="Pp3c13_8200"/>
</dbReference>
<dbReference type="EMBL" id="ABEU02000013">
    <property type="protein sequence ID" value="PNR42285.1"/>
    <property type="molecule type" value="Genomic_DNA"/>
</dbReference>
<proteinExistence type="inferred from homology"/>
<keyword evidence="5 10" id="KW-0812">Transmembrane</keyword>
<evidence type="ECO:0000256" key="6">
    <source>
        <dbReference type="ARBA" id="ARBA00022777"/>
    </source>
</evidence>
<dbReference type="Gramene" id="Pp3c13_8200V3.2">
    <property type="protein sequence ID" value="PAC:32932262.CDS.1"/>
    <property type="gene ID" value="Pp3c13_8200"/>
</dbReference>
<evidence type="ECO:0000256" key="1">
    <source>
        <dbReference type="ARBA" id="ARBA00004477"/>
    </source>
</evidence>
<dbReference type="EC" id="2.7.1.108" evidence="3"/>
<dbReference type="PaxDb" id="3218-PP1S52_135V6.1"/>
<evidence type="ECO:0000313" key="12">
    <source>
        <dbReference type="EnsemblPlants" id="PAC:32932261.CDS.1"/>
    </source>
</evidence>
<dbReference type="GO" id="GO:0004168">
    <property type="term" value="F:dolichol kinase activity"/>
    <property type="evidence" value="ECO:0000318"/>
    <property type="project" value="GO_Central"/>
</dbReference>
<feature type="transmembrane region" description="Helical" evidence="10">
    <location>
        <begin position="102"/>
        <end position="121"/>
    </location>
</feature>
<feature type="transmembrane region" description="Helical" evidence="10">
    <location>
        <begin position="20"/>
        <end position="46"/>
    </location>
</feature>
<dbReference type="OrthoDB" id="377083at2759"/>
<feature type="transmembrane region" description="Helical" evidence="10">
    <location>
        <begin position="337"/>
        <end position="357"/>
    </location>
</feature>
<dbReference type="PANTHER" id="PTHR13205:SF15">
    <property type="entry name" value="DOLICHOL KINASE"/>
    <property type="match status" value="1"/>
</dbReference>
<feature type="transmembrane region" description="Helical" evidence="10">
    <location>
        <begin position="158"/>
        <end position="176"/>
    </location>
</feature>
<feature type="transmembrane region" description="Helical" evidence="10">
    <location>
        <begin position="295"/>
        <end position="317"/>
    </location>
</feature>
<feature type="transmembrane region" description="Helical" evidence="10">
    <location>
        <begin position="468"/>
        <end position="490"/>
    </location>
</feature>
<reference evidence="12" key="3">
    <citation type="submission" date="2020-12" db="UniProtKB">
        <authorList>
            <consortium name="EnsemblPlants"/>
        </authorList>
    </citation>
    <scope>IDENTIFICATION</scope>
</reference>
<gene>
    <name evidence="12" type="primary">LOC112290520</name>
    <name evidence="11" type="ORF">PHYPA_017114</name>
</gene>
<dbReference type="Gramene" id="Pp3c13_8200V3.1">
    <property type="protein sequence ID" value="PAC:32932261.CDS.1"/>
    <property type="gene ID" value="Pp3c13_8200"/>
</dbReference>
<feature type="transmembrane region" description="Helical" evidence="10">
    <location>
        <begin position="252"/>
        <end position="274"/>
    </location>
</feature>
<dbReference type="GO" id="GO:0005789">
    <property type="term" value="C:endoplasmic reticulum membrane"/>
    <property type="evidence" value="ECO:0000318"/>
    <property type="project" value="GO_Central"/>
</dbReference>
<feature type="transmembrane region" description="Helical" evidence="10">
    <location>
        <begin position="394"/>
        <end position="415"/>
    </location>
</feature>